<dbReference type="Pfam" id="PF20041">
    <property type="entry name" value="DUF6443"/>
    <property type="match status" value="1"/>
</dbReference>
<sequence length="1196" mass="131189">MLRYLYALLIGLCFANNWTYASTDYPRAFADTAKKITLNTTPTTAVGNIIKTIYRKKGASPYDESYLNTYDVSQQITYVDGLGRTIQAVSPMASPGLQDIVQPFKYDEFGRQPKQYLPYTAGNNGSYKADALTTGQGLFAFYNDVNQQRATTAYPYSTMVYDKSPFNTIKEQGAVGPYGQPADVSISGSGHTNKAVYSANAENEVALWAVSGGNLLTTANYPAGKLRKTISKDPNWVSGKAGTVESFTDLQGKLVLKRTFETETISQSTYYVYNLLGQLSFVLPPNVSTTSMAINGTDYNDKVYAYKYDQRGRVIEKKLPGIGLQLIIYNELDQPVLTQDAGQRAVQKWMYIKYDAMGRVVITGTYATTSTEAALRSAVQANTSLWESRNNSSASGYSSVSFPVGDGDEIFGINFYDDYNLPVDCPFSAFPSNASKIASNGMLTARKIKRLGTSTFLWAVNYYDQDKRLLESYAQNQLNGYDHTESTYTVSGILIAAKRTHIANSVTTIIAERYDYDHMGRLMNSWSKINTQPEVLVAAYQYNELGQVVKKQLHSIDLGNHFLQVLNYQYNINGLLKSINDINISSAGNTKFGMQFLYEDAPIPQYNGNIGQSKWKVARTVSSPQLGYDFSYDKINRLSAAESLTGNTKDNNYGEYARYDEMGNIKSLGRYALIGGSNVREQIDSLSYQYTGGKLTTVEDNSSGSTTAVKALGFDDHAPAASTPDYTYNDNGYVVQDNNKGISNVIYNLLNLTQSLTLTGGKTLAYSYTADGAKLQKTFTDGSTISNTFYLGGIQYSGSGSNTPSLDFIQSGEGRMINNGGTFIYQYDLTDNLGNVRATIDADPADVTQQTARVIQENSFYAFGMVMPNAALNYVSGTKNNYLYNGKELQDALGVYDYGARMYDPAIGRWNGFDPMAERHFEQGAYNYVLNNPVRLMDLLGLTDYDPTKMTNDDWKKFDPKKDKFILNEVNISPGRNYDKEWAERIAKRNERDKAFMELLGSFSGSNNGETGSYNWSKDPNVLANVNAYEAYASLVVASGGTANLEDSDNAANGRSSVGNALVVFGVSFAAVENTIANKYWWLSAKGEYLSTKILQAGSAGKYIRGVQGYRNSLNGALGAAKGYRLAGNVIGGLGIAVTGLQYINGDITGTEAAVDAAFGVIGFFGPIGAGVSATYFLGKMGYEYFSGNTLFDKPK</sequence>
<dbReference type="Proteomes" id="UP000031246">
    <property type="component" value="Unassembled WGS sequence"/>
</dbReference>
<evidence type="ECO:0000259" key="2">
    <source>
        <dbReference type="Pfam" id="PF20041"/>
    </source>
</evidence>
<gene>
    <name evidence="3" type="ORF">OC25_18990</name>
</gene>
<evidence type="ECO:0000256" key="1">
    <source>
        <dbReference type="SAM" id="SignalP"/>
    </source>
</evidence>
<evidence type="ECO:0000313" key="3">
    <source>
        <dbReference type="EMBL" id="KIA91881.1"/>
    </source>
</evidence>
<dbReference type="NCBIfam" id="TIGR03696">
    <property type="entry name" value="Rhs_assc_core"/>
    <property type="match status" value="1"/>
</dbReference>
<dbReference type="OrthoDB" id="1191296at2"/>
<feature type="chain" id="PRO_5002143236" description="DUF6443 domain-containing protein" evidence="1">
    <location>
        <begin position="22"/>
        <end position="1196"/>
    </location>
</feature>
<dbReference type="AlphaFoldDB" id="A0A0C1D4G1"/>
<comment type="caution">
    <text evidence="3">The sequence shown here is derived from an EMBL/GenBank/DDBJ whole genome shotgun (WGS) entry which is preliminary data.</text>
</comment>
<name>A0A0C1D4G1_9SPHI</name>
<feature type="signal peptide" evidence="1">
    <location>
        <begin position="1"/>
        <end position="21"/>
    </location>
</feature>
<reference evidence="3 4" key="1">
    <citation type="submission" date="2014-10" db="EMBL/GenBank/DDBJ databases">
        <title>Pedobacter Kyungheensis.</title>
        <authorList>
            <person name="Anderson B.M."/>
            <person name="Newman J.D."/>
        </authorList>
    </citation>
    <scope>NUCLEOTIDE SEQUENCE [LARGE SCALE GENOMIC DNA]</scope>
    <source>
        <strain evidence="3 4">KACC 16221</strain>
    </source>
</reference>
<dbReference type="PANTHER" id="PTHR32305:SF15">
    <property type="entry name" value="PROTEIN RHSA-RELATED"/>
    <property type="match status" value="1"/>
</dbReference>
<organism evidence="3 4">
    <name type="scientific">Pedobacter kyungheensis</name>
    <dbReference type="NCBI Taxonomy" id="1069985"/>
    <lineage>
        <taxon>Bacteria</taxon>
        <taxon>Pseudomonadati</taxon>
        <taxon>Bacteroidota</taxon>
        <taxon>Sphingobacteriia</taxon>
        <taxon>Sphingobacteriales</taxon>
        <taxon>Sphingobacteriaceae</taxon>
        <taxon>Pedobacter</taxon>
    </lineage>
</organism>
<dbReference type="EMBL" id="JSYN01000025">
    <property type="protein sequence ID" value="KIA91881.1"/>
    <property type="molecule type" value="Genomic_DNA"/>
</dbReference>
<evidence type="ECO:0000313" key="4">
    <source>
        <dbReference type="Proteomes" id="UP000031246"/>
    </source>
</evidence>
<dbReference type="PANTHER" id="PTHR32305">
    <property type="match status" value="1"/>
</dbReference>
<dbReference type="InterPro" id="IPR022385">
    <property type="entry name" value="Rhs_assc_core"/>
</dbReference>
<protein>
    <recommendedName>
        <fullName evidence="2">DUF6443 domain-containing protein</fullName>
    </recommendedName>
</protein>
<dbReference type="RefSeq" id="WP_039479367.1">
    <property type="nucleotide sequence ID" value="NZ_JSYN01000025.1"/>
</dbReference>
<feature type="domain" description="DUF6443" evidence="2">
    <location>
        <begin position="59"/>
        <end position="177"/>
    </location>
</feature>
<keyword evidence="4" id="KW-1185">Reference proteome</keyword>
<dbReference type="Gene3D" id="2.180.10.10">
    <property type="entry name" value="RHS repeat-associated core"/>
    <property type="match status" value="1"/>
</dbReference>
<dbReference type="InterPro" id="IPR050708">
    <property type="entry name" value="T6SS_VgrG/RHS"/>
</dbReference>
<accession>A0A0C1D4G1</accession>
<proteinExistence type="predicted"/>
<keyword evidence="1" id="KW-0732">Signal</keyword>
<dbReference type="InterPro" id="IPR045619">
    <property type="entry name" value="DUF6443"/>
</dbReference>